<name>A0A4Y7PLG4_9AGAM</name>
<feature type="compositionally biased region" description="Low complexity" evidence="1">
    <location>
        <begin position="104"/>
        <end position="119"/>
    </location>
</feature>
<dbReference type="EMBL" id="ML170261">
    <property type="protein sequence ID" value="TDL15831.1"/>
    <property type="molecule type" value="Genomic_DNA"/>
</dbReference>
<evidence type="ECO:0000256" key="1">
    <source>
        <dbReference type="SAM" id="MobiDB-lite"/>
    </source>
</evidence>
<dbReference type="STRING" id="50990.A0A4Y7PLG4"/>
<protein>
    <submittedName>
        <fullName evidence="2">Uncharacterized protein</fullName>
    </submittedName>
</protein>
<feature type="non-terminal residue" evidence="2">
    <location>
        <position position="1"/>
    </location>
</feature>
<evidence type="ECO:0000313" key="2">
    <source>
        <dbReference type="EMBL" id="TDL15831.1"/>
    </source>
</evidence>
<feature type="region of interest" description="Disordered" evidence="1">
    <location>
        <begin position="1"/>
        <end position="180"/>
    </location>
</feature>
<proteinExistence type="predicted"/>
<sequence>YSSYTGIAVATPPKPSSVVIGGEEGGRAPIVVHDDNAGKAQQAPDSESTKAIGNQPQPGHDIFAEQPVKEIKSAAEIPDEPPTDVEEREVSTVMVNNAGQDTATTTSSSSSSSSTPPSTDIEKAHDDKKGENLSTEDTKTPAVDAENVGHGHAAKVKEGPLQHDDAEAEAARNDLYPDLD</sequence>
<feature type="compositionally biased region" description="Acidic residues" evidence="1">
    <location>
        <begin position="77"/>
        <end position="87"/>
    </location>
</feature>
<gene>
    <name evidence="2" type="ORF">BD410DRAFT_732137</name>
</gene>
<feature type="compositionally biased region" description="Polar residues" evidence="1">
    <location>
        <begin position="93"/>
        <end position="103"/>
    </location>
</feature>
<organism evidence="2 3">
    <name type="scientific">Rickenella mellea</name>
    <dbReference type="NCBI Taxonomy" id="50990"/>
    <lineage>
        <taxon>Eukaryota</taxon>
        <taxon>Fungi</taxon>
        <taxon>Dikarya</taxon>
        <taxon>Basidiomycota</taxon>
        <taxon>Agaricomycotina</taxon>
        <taxon>Agaricomycetes</taxon>
        <taxon>Hymenochaetales</taxon>
        <taxon>Rickenellaceae</taxon>
        <taxon>Rickenella</taxon>
    </lineage>
</organism>
<dbReference type="AlphaFoldDB" id="A0A4Y7PLG4"/>
<reference evidence="2 3" key="1">
    <citation type="submission" date="2018-06" db="EMBL/GenBank/DDBJ databases">
        <title>A transcriptomic atlas of mushroom development highlights an independent origin of complex multicellularity.</title>
        <authorList>
            <consortium name="DOE Joint Genome Institute"/>
            <person name="Krizsan K."/>
            <person name="Almasi E."/>
            <person name="Merenyi Z."/>
            <person name="Sahu N."/>
            <person name="Viragh M."/>
            <person name="Koszo T."/>
            <person name="Mondo S."/>
            <person name="Kiss B."/>
            <person name="Balint B."/>
            <person name="Kues U."/>
            <person name="Barry K."/>
            <person name="Hegedus J.C."/>
            <person name="Henrissat B."/>
            <person name="Johnson J."/>
            <person name="Lipzen A."/>
            <person name="Ohm R."/>
            <person name="Nagy I."/>
            <person name="Pangilinan J."/>
            <person name="Yan J."/>
            <person name="Xiong Y."/>
            <person name="Grigoriev I.V."/>
            <person name="Hibbett D.S."/>
            <person name="Nagy L.G."/>
        </authorList>
    </citation>
    <scope>NUCLEOTIDE SEQUENCE [LARGE SCALE GENOMIC DNA]</scope>
    <source>
        <strain evidence="2 3">SZMC22713</strain>
    </source>
</reference>
<feature type="compositionally biased region" description="Basic and acidic residues" evidence="1">
    <location>
        <begin position="155"/>
        <end position="172"/>
    </location>
</feature>
<dbReference type="OrthoDB" id="3263776at2759"/>
<feature type="compositionally biased region" description="Basic and acidic residues" evidence="1">
    <location>
        <begin position="120"/>
        <end position="139"/>
    </location>
</feature>
<dbReference type="VEuPathDB" id="FungiDB:BD410DRAFT_732137"/>
<feature type="compositionally biased region" description="Polar residues" evidence="1">
    <location>
        <begin position="43"/>
        <end position="57"/>
    </location>
</feature>
<accession>A0A4Y7PLG4</accession>
<keyword evidence="3" id="KW-1185">Reference proteome</keyword>
<dbReference type="Proteomes" id="UP000294933">
    <property type="component" value="Unassembled WGS sequence"/>
</dbReference>
<evidence type="ECO:0000313" key="3">
    <source>
        <dbReference type="Proteomes" id="UP000294933"/>
    </source>
</evidence>